<proteinExistence type="predicted"/>
<evidence type="ECO:0000256" key="1">
    <source>
        <dbReference type="SAM" id="SignalP"/>
    </source>
</evidence>
<dbReference type="InterPro" id="IPR000772">
    <property type="entry name" value="Ricin_B_lectin"/>
</dbReference>
<dbReference type="InterPro" id="IPR035992">
    <property type="entry name" value="Ricin_B-like_lectins"/>
</dbReference>
<evidence type="ECO:0000259" key="2">
    <source>
        <dbReference type="Pfam" id="PF00652"/>
    </source>
</evidence>
<feature type="signal peptide" evidence="1">
    <location>
        <begin position="1"/>
        <end position="16"/>
    </location>
</feature>
<dbReference type="PROSITE" id="PS50231">
    <property type="entry name" value="RICIN_B_LECTIN"/>
    <property type="match status" value="1"/>
</dbReference>
<keyword evidence="4" id="KW-1185">Reference proteome</keyword>
<reference evidence="3" key="1">
    <citation type="submission" date="2023-10" db="EMBL/GenBank/DDBJ databases">
        <authorList>
            <person name="Noh H."/>
        </authorList>
    </citation>
    <scope>NUCLEOTIDE SEQUENCE</scope>
    <source>
        <strain evidence="3">DUCC4014</strain>
    </source>
</reference>
<accession>A0AAF0YGM2</accession>
<dbReference type="EMBL" id="CP086717">
    <property type="protein sequence ID" value="WOO83153.1"/>
    <property type="molecule type" value="Genomic_DNA"/>
</dbReference>
<gene>
    <name evidence="3" type="ORF">LOC62_04G006632</name>
</gene>
<feature type="domain" description="Ricin B lectin" evidence="2">
    <location>
        <begin position="67"/>
        <end position="133"/>
    </location>
</feature>
<dbReference type="Proteomes" id="UP000827549">
    <property type="component" value="Chromosome 4"/>
</dbReference>
<evidence type="ECO:0000313" key="3">
    <source>
        <dbReference type="EMBL" id="WOO83153.1"/>
    </source>
</evidence>
<dbReference type="RefSeq" id="XP_062629185.1">
    <property type="nucleotide sequence ID" value="XM_062773201.1"/>
</dbReference>
<dbReference type="Gene3D" id="2.80.10.50">
    <property type="match status" value="1"/>
</dbReference>
<evidence type="ECO:0000313" key="4">
    <source>
        <dbReference type="Proteomes" id="UP000827549"/>
    </source>
</evidence>
<dbReference type="SUPFAM" id="SSF50370">
    <property type="entry name" value="Ricin B-like lectins"/>
    <property type="match status" value="1"/>
</dbReference>
<protein>
    <recommendedName>
        <fullName evidence="2">Ricin B lectin domain-containing protein</fullName>
    </recommendedName>
</protein>
<organism evidence="3 4">
    <name type="scientific">Vanrija pseudolonga</name>
    <dbReference type="NCBI Taxonomy" id="143232"/>
    <lineage>
        <taxon>Eukaryota</taxon>
        <taxon>Fungi</taxon>
        <taxon>Dikarya</taxon>
        <taxon>Basidiomycota</taxon>
        <taxon>Agaricomycotina</taxon>
        <taxon>Tremellomycetes</taxon>
        <taxon>Trichosporonales</taxon>
        <taxon>Trichosporonaceae</taxon>
        <taxon>Vanrija</taxon>
    </lineage>
</organism>
<dbReference type="CDD" id="cd00161">
    <property type="entry name" value="beta-trefoil_Ricin-like"/>
    <property type="match status" value="1"/>
</dbReference>
<name>A0AAF0YGM2_9TREE</name>
<sequence length="140" mass="15370">MRTPFTLLAFASLLSASPLVELDERQQPPSNVKYIRPVIAPAGQRLNAAISRDSLDHISNGLPLILQVPSPGNGVKLKVWDCYDVPQQRWHVHDGKIGLAGHNLCMDTTDGLAVHGTVLQIWQCYDGNQNQQFAISGSMQ</sequence>
<dbReference type="AlphaFoldDB" id="A0AAF0YGM2"/>
<dbReference type="GeneID" id="87809854"/>
<dbReference type="Pfam" id="PF00652">
    <property type="entry name" value="Ricin_B_lectin"/>
    <property type="match status" value="1"/>
</dbReference>
<keyword evidence="1" id="KW-0732">Signal</keyword>
<feature type="chain" id="PRO_5041960231" description="Ricin B lectin domain-containing protein" evidence="1">
    <location>
        <begin position="17"/>
        <end position="140"/>
    </location>
</feature>